<keyword evidence="7" id="KW-0520">NAD</keyword>
<feature type="transmembrane region" description="Helical" evidence="9">
    <location>
        <begin position="138"/>
        <end position="160"/>
    </location>
</feature>
<dbReference type="EMBL" id="GQ452847">
    <property type="protein sequence ID" value="ACV92166.1"/>
    <property type="molecule type" value="Genomic_DNA"/>
</dbReference>
<dbReference type="GO" id="GO:0009060">
    <property type="term" value="P:aerobic respiration"/>
    <property type="evidence" value="ECO:0007669"/>
    <property type="project" value="TreeGrafter"/>
</dbReference>
<feature type="transmembrane region" description="Helical" evidence="9">
    <location>
        <begin position="216"/>
        <end position="240"/>
    </location>
</feature>
<protein>
    <recommendedName>
        <fullName evidence="3 8">NADH-ubiquinone oxidoreductase chain 1</fullName>
        <ecNumber evidence="8">7.1.1.2</ecNumber>
    </recommendedName>
</protein>
<evidence type="ECO:0000256" key="9">
    <source>
        <dbReference type="SAM" id="Phobius"/>
    </source>
</evidence>
<dbReference type="PROSITE" id="PS00668">
    <property type="entry name" value="COMPLEX1_ND1_2"/>
    <property type="match status" value="1"/>
</dbReference>
<evidence type="ECO:0000256" key="6">
    <source>
        <dbReference type="ARBA" id="ARBA00023136"/>
    </source>
</evidence>
<comment type="subcellular location">
    <subcellularLocation>
        <location evidence="1">Membrane</location>
        <topology evidence="1">Multi-pass membrane protein</topology>
    </subcellularLocation>
    <subcellularLocation>
        <location evidence="7">Mitochondrion inner membrane</location>
        <topology evidence="7">Multi-pass membrane protein</topology>
    </subcellularLocation>
</comment>
<feature type="transmembrane region" description="Helical" evidence="9">
    <location>
        <begin position="284"/>
        <end position="308"/>
    </location>
</feature>
<dbReference type="EC" id="7.1.1.2" evidence="8"/>
<evidence type="ECO:0000256" key="3">
    <source>
        <dbReference type="ARBA" id="ARBA00021009"/>
    </source>
</evidence>
<dbReference type="GO" id="GO:0003954">
    <property type="term" value="F:NADH dehydrogenase activity"/>
    <property type="evidence" value="ECO:0007669"/>
    <property type="project" value="TreeGrafter"/>
</dbReference>
<keyword evidence="8" id="KW-0830">Ubiquinone</keyword>
<accession>J9PBZ9</accession>
<feature type="transmembrane region" description="Helical" evidence="9">
    <location>
        <begin position="71"/>
        <end position="93"/>
    </location>
</feature>
<reference evidence="10" key="1">
    <citation type="journal article" date="2012" name="Gene">
        <title>A unique tRNA gene family and a novel, highly expressed ORF in the mitochondrial genome of the silver-lip pearl oyster, Pinctada maxima (Bivalvia: Pteriidae).</title>
        <authorList>
            <person name="Wu X."/>
            <person name="Li X."/>
            <person name="Li L."/>
            <person name="Yu Z."/>
        </authorList>
    </citation>
    <scope>NUCLEOTIDE SEQUENCE</scope>
</reference>
<feature type="transmembrane region" description="Helical" evidence="9">
    <location>
        <begin position="105"/>
        <end position="126"/>
    </location>
</feature>
<dbReference type="PANTHER" id="PTHR11432">
    <property type="entry name" value="NADH DEHYDROGENASE SUBUNIT 1"/>
    <property type="match status" value="1"/>
</dbReference>
<dbReference type="InterPro" id="IPR018086">
    <property type="entry name" value="NADH_UbQ_OxRdtase_su1_CS"/>
</dbReference>
<evidence type="ECO:0000256" key="8">
    <source>
        <dbReference type="RuleBase" id="RU000473"/>
    </source>
</evidence>
<evidence type="ECO:0000256" key="1">
    <source>
        <dbReference type="ARBA" id="ARBA00004141"/>
    </source>
</evidence>
<geneLocation type="mitochondrion" evidence="10"/>
<keyword evidence="8 10" id="KW-0496">Mitochondrion</keyword>
<evidence type="ECO:0000313" key="10">
    <source>
        <dbReference type="EMBL" id="ACV92166.1"/>
    </source>
</evidence>
<dbReference type="Pfam" id="PF00146">
    <property type="entry name" value="NADHdh"/>
    <property type="match status" value="1"/>
</dbReference>
<dbReference type="GO" id="GO:0008137">
    <property type="term" value="F:NADH dehydrogenase (ubiquinone) activity"/>
    <property type="evidence" value="ECO:0007669"/>
    <property type="project" value="UniProtKB-EC"/>
</dbReference>
<name>J9PBZ9_PINMA</name>
<keyword evidence="4 7" id="KW-0812">Transmembrane</keyword>
<dbReference type="InterPro" id="IPR001694">
    <property type="entry name" value="NADH_UbQ_OxRdtase_su1/FPO"/>
</dbReference>
<comment type="catalytic activity">
    <reaction evidence="8">
        <text>a ubiquinone + NADH + 5 H(+)(in) = a ubiquinol + NAD(+) + 4 H(+)(out)</text>
        <dbReference type="Rhea" id="RHEA:29091"/>
        <dbReference type="Rhea" id="RHEA-COMP:9565"/>
        <dbReference type="Rhea" id="RHEA-COMP:9566"/>
        <dbReference type="ChEBI" id="CHEBI:15378"/>
        <dbReference type="ChEBI" id="CHEBI:16389"/>
        <dbReference type="ChEBI" id="CHEBI:17976"/>
        <dbReference type="ChEBI" id="CHEBI:57540"/>
        <dbReference type="ChEBI" id="CHEBI:57945"/>
        <dbReference type="EC" id="7.1.1.2"/>
    </reaction>
</comment>
<feature type="transmembrane region" description="Helical" evidence="9">
    <location>
        <begin position="252"/>
        <end position="272"/>
    </location>
</feature>
<keyword evidence="6 9" id="KW-0472">Membrane</keyword>
<dbReference type="AlphaFoldDB" id="J9PBZ9"/>
<gene>
    <name evidence="10" type="primary">nad1</name>
</gene>
<dbReference type="GO" id="GO:0005743">
    <property type="term" value="C:mitochondrial inner membrane"/>
    <property type="evidence" value="ECO:0007669"/>
    <property type="project" value="UniProtKB-SubCell"/>
</dbReference>
<organism evidence="10">
    <name type="scientific">Pinctada maxima</name>
    <name type="common">Silver-lipped pearl oyster</name>
    <name type="synonym">White-lipped pearl oyster</name>
    <dbReference type="NCBI Taxonomy" id="104660"/>
    <lineage>
        <taxon>Eukaryota</taxon>
        <taxon>Metazoa</taxon>
        <taxon>Spiralia</taxon>
        <taxon>Lophotrochozoa</taxon>
        <taxon>Mollusca</taxon>
        <taxon>Bivalvia</taxon>
        <taxon>Autobranchia</taxon>
        <taxon>Pteriomorphia</taxon>
        <taxon>Pterioida</taxon>
        <taxon>Pterioidea</taxon>
        <taxon>Pteriidae</taxon>
        <taxon>Pinctada</taxon>
    </lineage>
</organism>
<feature type="transmembrane region" description="Helical" evidence="9">
    <location>
        <begin position="6"/>
        <end position="25"/>
    </location>
</feature>
<sequence>MVSNFVDVLVVVVGVLLGVAYFTLLERKALGSFHLRKGPCKVGIFGVCQPLADAVKLFSKEFFCPHVSASWAFLIAPGVGISVMCVTWTALYPTKALVSLVSLDVLIFLVLTSLNVYVVMVAGWASNSKYASLASNRGFAQAISYEVVLALISFCFVMLGKSFNFVVMSNTLVYYGFMVVMVVLCWSVVILAEVNRSPFDFVEAESELVSGYSVEYAGGGFALLFIAEYGNILFMSYFSVMLLFPCSWEVSWLVWGVSMFFKSMVVSYWFLWVRAALPRYRYDLLMLVCWKGVLPGALLGFMFCFGLGSMV</sequence>
<evidence type="ECO:0000256" key="2">
    <source>
        <dbReference type="ARBA" id="ARBA00010535"/>
    </source>
</evidence>
<proteinExistence type="inferred from homology"/>
<evidence type="ECO:0000256" key="4">
    <source>
        <dbReference type="ARBA" id="ARBA00022692"/>
    </source>
</evidence>
<comment type="similarity">
    <text evidence="2 7">Belongs to the complex I subunit 1 family.</text>
</comment>
<evidence type="ECO:0000256" key="5">
    <source>
        <dbReference type="ARBA" id="ARBA00022989"/>
    </source>
</evidence>
<feature type="transmembrane region" description="Helical" evidence="9">
    <location>
        <begin position="172"/>
        <end position="195"/>
    </location>
</feature>
<keyword evidence="5 9" id="KW-1133">Transmembrane helix</keyword>
<dbReference type="PANTHER" id="PTHR11432:SF3">
    <property type="entry name" value="NADH-UBIQUINONE OXIDOREDUCTASE CHAIN 1"/>
    <property type="match status" value="1"/>
</dbReference>
<evidence type="ECO:0000256" key="7">
    <source>
        <dbReference type="RuleBase" id="RU000471"/>
    </source>
</evidence>